<dbReference type="SUPFAM" id="SSF53254">
    <property type="entry name" value="Phosphoglycerate mutase-like"/>
    <property type="match status" value="1"/>
</dbReference>
<evidence type="ECO:0000313" key="1">
    <source>
        <dbReference type="EMBL" id="CAD9395672.1"/>
    </source>
</evidence>
<dbReference type="InterPro" id="IPR029033">
    <property type="entry name" value="His_PPase_superfam"/>
</dbReference>
<reference evidence="1" key="1">
    <citation type="submission" date="2021-01" db="EMBL/GenBank/DDBJ databases">
        <authorList>
            <person name="Corre E."/>
            <person name="Pelletier E."/>
            <person name="Niang G."/>
            <person name="Scheremetjew M."/>
            <person name="Finn R."/>
            <person name="Kale V."/>
            <person name="Holt S."/>
            <person name="Cochrane G."/>
            <person name="Meng A."/>
            <person name="Brown T."/>
            <person name="Cohen L."/>
        </authorList>
    </citation>
    <scope>NUCLEOTIDE SEQUENCE</scope>
    <source>
        <strain evidence="1">UTEX LB 985</strain>
    </source>
</reference>
<dbReference type="AlphaFoldDB" id="A0A7S2FH68"/>
<dbReference type="Gene3D" id="3.40.50.1240">
    <property type="entry name" value="Phosphoglycerate mutase-like"/>
    <property type="match status" value="1"/>
</dbReference>
<protein>
    <submittedName>
        <fullName evidence="1">Uncharacterized protein</fullName>
    </submittedName>
</protein>
<accession>A0A7S2FH68</accession>
<organism evidence="1">
    <name type="scientific">Haptolina brevifila</name>
    <dbReference type="NCBI Taxonomy" id="156173"/>
    <lineage>
        <taxon>Eukaryota</taxon>
        <taxon>Haptista</taxon>
        <taxon>Haptophyta</taxon>
        <taxon>Prymnesiophyceae</taxon>
        <taxon>Prymnesiales</taxon>
        <taxon>Prymnesiaceae</taxon>
        <taxon>Haptolina</taxon>
    </lineage>
</organism>
<dbReference type="EMBL" id="HBGU01002802">
    <property type="protein sequence ID" value="CAD9395672.1"/>
    <property type="molecule type" value="Transcribed_RNA"/>
</dbReference>
<name>A0A7S2FH68_9EUKA</name>
<gene>
    <name evidence="1" type="ORF">CBRE1094_LOCUS1483</name>
</gene>
<sequence length="247" mass="27396">MTSLCAPCTQVRWLLTTLHELYLLPWDDSVYLDSPLSDFGLEQCKELRAFLRKPCHDPLTQEDFNALTNGESHSLVVSSQLRRAASTTAIALSDRFQRSKESIVLVSHLQEISRNFDTLALAPFSSTPPMEPTLDFLAPSATFDGSANLGNKTFSFTGLKRLQAFADWAADRPESTIIVGGHSLWFRNFFALYLPKSSTHVAKKKKIINCGVVGFTLQVGRDRQTGLPKYLINESSIASVYGGFATK</sequence>
<proteinExistence type="predicted"/>